<reference evidence="1 2" key="1">
    <citation type="submission" date="2019-08" db="EMBL/GenBank/DDBJ databases">
        <title>Whole genome of Aphis craccivora.</title>
        <authorList>
            <person name="Voronova N.V."/>
            <person name="Shulinski R.S."/>
            <person name="Bandarenka Y.V."/>
            <person name="Zhorov D.G."/>
            <person name="Warner D."/>
        </authorList>
    </citation>
    <scope>NUCLEOTIDE SEQUENCE [LARGE SCALE GENOMIC DNA]</scope>
    <source>
        <strain evidence="1">180601</strain>
        <tissue evidence="1">Whole Body</tissue>
    </source>
</reference>
<organism evidence="1 2">
    <name type="scientific">Aphis craccivora</name>
    <name type="common">Cowpea aphid</name>
    <dbReference type="NCBI Taxonomy" id="307492"/>
    <lineage>
        <taxon>Eukaryota</taxon>
        <taxon>Metazoa</taxon>
        <taxon>Ecdysozoa</taxon>
        <taxon>Arthropoda</taxon>
        <taxon>Hexapoda</taxon>
        <taxon>Insecta</taxon>
        <taxon>Pterygota</taxon>
        <taxon>Neoptera</taxon>
        <taxon>Paraneoptera</taxon>
        <taxon>Hemiptera</taxon>
        <taxon>Sternorrhyncha</taxon>
        <taxon>Aphidomorpha</taxon>
        <taxon>Aphidoidea</taxon>
        <taxon>Aphididae</taxon>
        <taxon>Aphidini</taxon>
        <taxon>Aphis</taxon>
        <taxon>Aphis</taxon>
    </lineage>
</organism>
<dbReference type="AlphaFoldDB" id="A0A6G0YBD8"/>
<evidence type="ECO:0000313" key="2">
    <source>
        <dbReference type="Proteomes" id="UP000478052"/>
    </source>
</evidence>
<evidence type="ECO:0000313" key="1">
    <source>
        <dbReference type="EMBL" id="KAF0752807.1"/>
    </source>
</evidence>
<comment type="caution">
    <text evidence="1">The sequence shown here is derived from an EMBL/GenBank/DDBJ whole genome shotgun (WGS) entry which is preliminary data.</text>
</comment>
<keyword evidence="2" id="KW-1185">Reference proteome</keyword>
<gene>
    <name evidence="1" type="ORF">FWK35_00030230</name>
</gene>
<sequence>MQNHLPAAASADIDIHSMAHKLNLVIVNIFKRGKGARNVFNGLQASCECVLTEEIEVQESINMAQVIDVLANIINFNYCKSASLVKDIINTLQKNRWSGHFFNELWDNIIQFCNDNNICTNTSTTMVGEKGAKLMKNLMNFCQYLNFKC</sequence>
<name>A0A6G0YBD8_APHCR</name>
<proteinExistence type="predicted"/>
<dbReference type="Proteomes" id="UP000478052">
    <property type="component" value="Unassembled WGS sequence"/>
</dbReference>
<accession>A0A6G0YBD8</accession>
<dbReference type="EMBL" id="VUJU01004927">
    <property type="protein sequence ID" value="KAF0752807.1"/>
    <property type="molecule type" value="Genomic_DNA"/>
</dbReference>
<protein>
    <submittedName>
        <fullName evidence="1">DUF4371 domain-containing protein</fullName>
    </submittedName>
</protein>